<accession>A0A9R1TUB0</accession>
<dbReference type="RefSeq" id="XP_011315399.1">
    <property type="nucleotide sequence ID" value="XM_011317097.1"/>
</dbReference>
<dbReference type="OrthoDB" id="10265230at2759"/>
<evidence type="ECO:0000313" key="11">
    <source>
        <dbReference type="Proteomes" id="UP000694866"/>
    </source>
</evidence>
<dbReference type="KEGG" id="fas:105274187"/>
<feature type="compositionally biased region" description="Basic and acidic residues" evidence="8">
    <location>
        <begin position="193"/>
        <end position="204"/>
    </location>
</feature>
<dbReference type="EC" id="3.5.2.17" evidence="5"/>
<evidence type="ECO:0000256" key="7">
    <source>
        <dbReference type="ARBA" id="ARBA00022801"/>
    </source>
</evidence>
<comment type="subunit">
    <text evidence="4">Homotetramer.</text>
</comment>
<keyword evidence="11" id="KW-1185">Reference proteome</keyword>
<dbReference type="CDD" id="cd05822">
    <property type="entry name" value="TLP_HIUase"/>
    <property type="match status" value="1"/>
</dbReference>
<dbReference type="EMBL" id="GBYB01012746">
    <property type="protein sequence ID" value="JAG82513.1"/>
    <property type="molecule type" value="Transcribed_RNA"/>
</dbReference>
<dbReference type="InterPro" id="IPR014306">
    <property type="entry name" value="Hydroxyisourate_hydrolase"/>
</dbReference>
<evidence type="ECO:0000313" key="12">
    <source>
        <dbReference type="RefSeq" id="XP_011315399.1"/>
    </source>
</evidence>
<accession>A0A0C9RXY3</accession>
<organism evidence="10">
    <name type="scientific">Fopius arisanus</name>
    <dbReference type="NCBI Taxonomy" id="64838"/>
    <lineage>
        <taxon>Eukaryota</taxon>
        <taxon>Metazoa</taxon>
        <taxon>Ecdysozoa</taxon>
        <taxon>Arthropoda</taxon>
        <taxon>Hexapoda</taxon>
        <taxon>Insecta</taxon>
        <taxon>Pterygota</taxon>
        <taxon>Neoptera</taxon>
        <taxon>Endopterygota</taxon>
        <taxon>Hymenoptera</taxon>
        <taxon>Apocrita</taxon>
        <taxon>Ichneumonoidea</taxon>
        <taxon>Braconidae</taxon>
        <taxon>Opiinae</taxon>
        <taxon>Fopius</taxon>
    </lineage>
</organism>
<dbReference type="SUPFAM" id="SSF49472">
    <property type="entry name" value="Transthyretin (synonym: prealbumin)"/>
    <property type="match status" value="1"/>
</dbReference>
<feature type="compositionally biased region" description="Acidic residues" evidence="8">
    <location>
        <begin position="146"/>
        <end position="168"/>
    </location>
</feature>
<keyword evidence="6" id="KW-0659">Purine metabolism</keyword>
<dbReference type="Proteomes" id="UP000694866">
    <property type="component" value="Unplaced"/>
</dbReference>
<dbReference type="PROSITE" id="PS00769">
    <property type="entry name" value="TRANSTHYRETIN_2"/>
    <property type="match status" value="1"/>
</dbReference>
<evidence type="ECO:0000256" key="8">
    <source>
        <dbReference type="SAM" id="MobiDB-lite"/>
    </source>
</evidence>
<dbReference type="InterPro" id="IPR023416">
    <property type="entry name" value="Transthyretin/HIU_hydrolase_d"/>
</dbReference>
<dbReference type="Pfam" id="PF00576">
    <property type="entry name" value="Transthyretin"/>
    <property type="match status" value="1"/>
</dbReference>
<evidence type="ECO:0000256" key="4">
    <source>
        <dbReference type="ARBA" id="ARBA00011881"/>
    </source>
</evidence>
<evidence type="ECO:0000256" key="2">
    <source>
        <dbReference type="ARBA" id="ARBA00002704"/>
    </source>
</evidence>
<dbReference type="InterPro" id="IPR023419">
    <property type="entry name" value="Transthyretin_CS"/>
</dbReference>
<keyword evidence="7" id="KW-0378">Hydrolase</keyword>
<reference evidence="10" key="1">
    <citation type="submission" date="2015-01" db="EMBL/GenBank/DDBJ databases">
        <title>Transcriptome Assembly of Fopius arisanus.</title>
        <authorList>
            <person name="Geib S."/>
        </authorList>
    </citation>
    <scope>NUCLEOTIDE SEQUENCE</scope>
</reference>
<protein>
    <recommendedName>
        <fullName evidence="5">hydroxyisourate hydrolase</fullName>
        <ecNumber evidence="5">3.5.2.17</ecNumber>
    </recommendedName>
</protein>
<dbReference type="Gene3D" id="2.60.40.180">
    <property type="entry name" value="Transthyretin/hydroxyisourate hydrolase domain"/>
    <property type="match status" value="1"/>
</dbReference>
<dbReference type="InterPro" id="IPR036817">
    <property type="entry name" value="Transthyretin/HIU_hydrolase_sf"/>
</dbReference>
<comment type="function">
    <text evidence="2">Catalyzes the hydrolysis of 5-hydroxyisourate (HIU) to 2-oxo-4-hydroxy-4-carboxy-5-ureidoimidazoline (OHCU).</text>
</comment>
<dbReference type="GO" id="GO:0033971">
    <property type="term" value="F:hydroxyisourate hydrolase activity"/>
    <property type="evidence" value="ECO:0007669"/>
    <property type="project" value="UniProtKB-EC"/>
</dbReference>
<name>A0A0C9RXY3_9HYME</name>
<evidence type="ECO:0000256" key="1">
    <source>
        <dbReference type="ARBA" id="ARBA00001043"/>
    </source>
</evidence>
<dbReference type="AlphaFoldDB" id="A0A0C9RXY3"/>
<proteinExistence type="inferred from homology"/>
<evidence type="ECO:0000259" key="9">
    <source>
        <dbReference type="Pfam" id="PF00576"/>
    </source>
</evidence>
<sequence>MDEMEKEDMSDEVIDSNQTILAEGIFAAPKLTPTGKISHAKTRVYTQRYRKEWEQMPDFKGWLTSVAAQPTRAYCIYCKKNLHAHRLSLLKHTCTMKHQRAALLAQSEDPKKSDLEESDKVLETDVGFEEVTVVGSIKNLIHEDEDEVEEYVVESLEVEDEEEEETNDSNDMQTNQEDEMENARLSSGDEEDKSPAKKIKLEHYPRRDALAEAMIHVHGDYLDQNDDGTVGLDMEVESETTILPDREDEEASDGEDKAAKSKIKHLQIEDTSVSETSQKSKIVAYKINSADLSELNLQGGNTVTISTNNNKTLTLNTGKTVTLNASKIGNSTQFVLSKVKGNLPALVMAGSKSVNHRQLAPKCGVQTSPSNSVLAVASTSANIGQEVLKQQEIQKQNDVVKNPCISTHVMDTSKGTPVAGLQVSLYKLMDGRWTFLNESTTSGSGRCTDLVNTGKTAFTAGRYKMHFDVDKYFTLRRIETLYPFIEIVFDVKNPTGNYHIPVLLSPYGYTTYRGSDR</sequence>
<dbReference type="GO" id="GO:0006144">
    <property type="term" value="P:purine nucleobase metabolic process"/>
    <property type="evidence" value="ECO:0007669"/>
    <property type="project" value="UniProtKB-KW"/>
</dbReference>
<dbReference type="GeneID" id="105274187"/>
<evidence type="ECO:0000313" key="10">
    <source>
        <dbReference type="EMBL" id="JAG82513.1"/>
    </source>
</evidence>
<reference evidence="12" key="2">
    <citation type="submission" date="2025-04" db="UniProtKB">
        <authorList>
            <consortium name="RefSeq"/>
        </authorList>
    </citation>
    <scope>IDENTIFICATION</scope>
    <source>
        <strain evidence="12">USDA-PBARC FA_bdor</strain>
        <tissue evidence="12">Whole organism</tissue>
    </source>
</reference>
<dbReference type="NCBIfam" id="TIGR02962">
    <property type="entry name" value="hdxy_isourate"/>
    <property type="match status" value="1"/>
</dbReference>
<evidence type="ECO:0000256" key="5">
    <source>
        <dbReference type="ARBA" id="ARBA00012609"/>
    </source>
</evidence>
<evidence type="ECO:0000256" key="3">
    <source>
        <dbReference type="ARBA" id="ARBA00009850"/>
    </source>
</evidence>
<feature type="domain" description="Transthyretin/hydroxyisourate hydrolase" evidence="9">
    <location>
        <begin position="405"/>
        <end position="514"/>
    </location>
</feature>
<comment type="catalytic activity">
    <reaction evidence="1">
        <text>5-hydroxyisourate + H2O = 5-hydroxy-2-oxo-4-ureido-2,5-dihydro-1H-imidazole-5-carboxylate + H(+)</text>
        <dbReference type="Rhea" id="RHEA:23736"/>
        <dbReference type="ChEBI" id="CHEBI:15377"/>
        <dbReference type="ChEBI" id="CHEBI:15378"/>
        <dbReference type="ChEBI" id="CHEBI:18072"/>
        <dbReference type="ChEBI" id="CHEBI:58639"/>
        <dbReference type="EC" id="3.5.2.17"/>
    </reaction>
</comment>
<dbReference type="PANTHER" id="PTHR10395">
    <property type="entry name" value="URICASE AND TRANSTHYRETIN-RELATED"/>
    <property type="match status" value="1"/>
</dbReference>
<feature type="region of interest" description="Disordered" evidence="8">
    <location>
        <begin position="146"/>
        <end position="204"/>
    </location>
</feature>
<gene>
    <name evidence="10" type="primary">ZK697.8</name>
    <name evidence="12" type="synonym">LOC105274187</name>
    <name evidence="10" type="ORF">g.53411</name>
</gene>
<evidence type="ECO:0000256" key="6">
    <source>
        <dbReference type="ARBA" id="ARBA00022631"/>
    </source>
</evidence>
<comment type="similarity">
    <text evidence="3">Belongs to the transthyretin family. 5-hydroxyisourate hydrolase subfamily.</text>
</comment>
<dbReference type="PANTHER" id="PTHR10395:SF7">
    <property type="entry name" value="5-HYDROXYISOURATE HYDROLASE"/>
    <property type="match status" value="1"/>
</dbReference>